<keyword evidence="2" id="KW-1185">Reference proteome</keyword>
<sequence>MAATMKDLARETGLGLATLSKYFNGGTVRDKNRLLIEAAVKKLHYVPNEVARSLKTQQSRVIGVIIPELSNAFITSIISSMEDILRRHDYAVIVCDCRSDPKREKEAVEFLMHRRVDGLINMATDATGDHLKAALEANIPILLVDRLINSLRSRVSAVIIDNVYASGQAVHKLLDLGHRKIGLVLGSQHLYTTDARLTGYLSALRDAGITPDDRYIRYGDYTMDGGYQAVQELVKLDDPPTALFITNFEMTLGGMLALQQNGIEVPKDLSVIGFDKLELFGGIFPDLTLIRQPQLGIGRECANLMLDMLSNRESYSPRIVTLTTELTEGSSVRPLNP</sequence>
<dbReference type="EMBL" id="CP068393">
    <property type="protein sequence ID" value="QUC65938.1"/>
    <property type="molecule type" value="Genomic_DNA"/>
</dbReference>
<accession>A0AC61MWS3</accession>
<gene>
    <name evidence="1" type="ORF">JYE49_08605</name>
</gene>
<proteinExistence type="predicted"/>
<keyword evidence="1" id="KW-0238">DNA-binding</keyword>
<evidence type="ECO:0000313" key="2">
    <source>
        <dbReference type="Proteomes" id="UP000682782"/>
    </source>
</evidence>
<name>A0AC61MWS3_9FIRM</name>
<organism evidence="1 2">
    <name type="scientific">Aristaeella hokkaidonensis</name>
    <dbReference type="NCBI Taxonomy" id="3046382"/>
    <lineage>
        <taxon>Bacteria</taxon>
        <taxon>Bacillati</taxon>
        <taxon>Bacillota</taxon>
        <taxon>Clostridia</taxon>
        <taxon>Eubacteriales</taxon>
        <taxon>Aristaeellaceae</taxon>
        <taxon>Aristaeella</taxon>
    </lineage>
</organism>
<evidence type="ECO:0000313" key="1">
    <source>
        <dbReference type="EMBL" id="QUC65938.1"/>
    </source>
</evidence>
<reference evidence="1" key="1">
    <citation type="submission" date="2021-01" db="EMBL/GenBank/DDBJ databases">
        <title>Complete genome sequence of Clostridiales bacterium R-7.</title>
        <authorList>
            <person name="Mahoney-Kurpe S.C."/>
            <person name="Palevich N."/>
            <person name="Koike S."/>
            <person name="Moon C.D."/>
            <person name="Attwood G.T."/>
        </authorList>
    </citation>
    <scope>NUCLEOTIDE SEQUENCE</scope>
    <source>
        <strain evidence="1">R-7</strain>
    </source>
</reference>
<protein>
    <submittedName>
        <fullName evidence="1">LacI family DNA-binding transcriptional regulator</fullName>
    </submittedName>
</protein>
<dbReference type="Proteomes" id="UP000682782">
    <property type="component" value="Chromosome"/>
</dbReference>